<keyword evidence="3" id="KW-1185">Reference proteome</keyword>
<protein>
    <submittedName>
        <fullName evidence="2">Uncharacterized protein</fullName>
    </submittedName>
</protein>
<dbReference type="Proteomes" id="UP000037696">
    <property type="component" value="Unassembled WGS sequence"/>
</dbReference>
<sequence>MPLNPFQPCEGSPIPEGPPTFQEEYRGSYIPRVIKTGFGLQVVAPDTPYVAVAGPNQLYFINTRLDTETAKHMKENIEKASVPKEDEYIAIDEITATAEVKSVVTGETTFVFDPSFARMAFARGMNRHNPELKLPEPEPAGDWLVTYDLDNSLLGKATEEGG</sequence>
<gene>
    <name evidence="2" type="ORF">ACN38_g108</name>
</gene>
<evidence type="ECO:0000256" key="1">
    <source>
        <dbReference type="SAM" id="MobiDB-lite"/>
    </source>
</evidence>
<reference evidence="2 3" key="1">
    <citation type="submission" date="2015-08" db="EMBL/GenBank/DDBJ databases">
        <title>Genome sequencing of Penicillium nordicum.</title>
        <authorList>
            <person name="Nguyen H.D."/>
            <person name="Seifert K.A."/>
        </authorList>
    </citation>
    <scope>NUCLEOTIDE SEQUENCE [LARGE SCALE GENOMIC DNA]</scope>
    <source>
        <strain evidence="2 3">DAOMC 185683</strain>
    </source>
</reference>
<dbReference type="EMBL" id="LHQQ01000001">
    <property type="protein sequence ID" value="KOS48921.1"/>
    <property type="molecule type" value="Genomic_DNA"/>
</dbReference>
<dbReference type="AlphaFoldDB" id="A0A0M8PIK6"/>
<proteinExistence type="predicted"/>
<feature type="region of interest" description="Disordered" evidence="1">
    <location>
        <begin position="1"/>
        <end position="21"/>
    </location>
</feature>
<evidence type="ECO:0000313" key="3">
    <source>
        <dbReference type="Proteomes" id="UP000037696"/>
    </source>
</evidence>
<accession>A0A0M8PIK6</accession>
<dbReference type="OrthoDB" id="4812218at2759"/>
<evidence type="ECO:0000313" key="2">
    <source>
        <dbReference type="EMBL" id="KOS48921.1"/>
    </source>
</evidence>
<organism evidence="2 3">
    <name type="scientific">Penicillium nordicum</name>
    <dbReference type="NCBI Taxonomy" id="229535"/>
    <lineage>
        <taxon>Eukaryota</taxon>
        <taxon>Fungi</taxon>
        <taxon>Dikarya</taxon>
        <taxon>Ascomycota</taxon>
        <taxon>Pezizomycotina</taxon>
        <taxon>Eurotiomycetes</taxon>
        <taxon>Eurotiomycetidae</taxon>
        <taxon>Eurotiales</taxon>
        <taxon>Aspergillaceae</taxon>
        <taxon>Penicillium</taxon>
    </lineage>
</organism>
<dbReference type="STRING" id="229535.A0A0M8PIK6"/>
<name>A0A0M8PIK6_9EURO</name>
<comment type="caution">
    <text evidence="2">The sequence shown here is derived from an EMBL/GenBank/DDBJ whole genome shotgun (WGS) entry which is preliminary data.</text>
</comment>